<evidence type="ECO:0000313" key="9">
    <source>
        <dbReference type="Proteomes" id="UP000503349"/>
    </source>
</evidence>
<reference evidence="9" key="2">
    <citation type="submission" date="2019-02" db="EMBL/GenBank/DDBJ databases">
        <title>Opniocepnalus argus Var Kimnra genome.</title>
        <authorList>
            <person name="Zhou C."/>
            <person name="Xiao S."/>
        </authorList>
    </citation>
    <scope>NUCLEOTIDE SEQUENCE [LARGE SCALE GENOMIC DNA]</scope>
</reference>
<feature type="coiled-coil region" evidence="5">
    <location>
        <begin position="471"/>
        <end position="505"/>
    </location>
</feature>
<feature type="domain" description="SAM" evidence="7">
    <location>
        <begin position="716"/>
        <end position="780"/>
    </location>
</feature>
<dbReference type="GO" id="GO:0007528">
    <property type="term" value="P:neuromuscular junction development"/>
    <property type="evidence" value="ECO:0007669"/>
    <property type="project" value="TreeGrafter"/>
</dbReference>
<feature type="region of interest" description="Disordered" evidence="6">
    <location>
        <begin position="605"/>
        <end position="649"/>
    </location>
</feature>
<feature type="region of interest" description="Disordered" evidence="6">
    <location>
        <begin position="990"/>
        <end position="1010"/>
    </location>
</feature>
<dbReference type="InterPro" id="IPR058914">
    <property type="entry name" value="LIPB1/2_CC"/>
</dbReference>
<dbReference type="PANTHER" id="PTHR12587">
    <property type="entry name" value="LAR INTERACTING PROTEIN LIP -RELATED PROTEIN"/>
    <property type="match status" value="1"/>
</dbReference>
<evidence type="ECO:0000313" key="8">
    <source>
        <dbReference type="EMBL" id="KAF3689204.1"/>
    </source>
</evidence>
<feature type="compositionally biased region" description="Polar residues" evidence="6">
    <location>
        <begin position="674"/>
        <end position="691"/>
    </location>
</feature>
<dbReference type="SUPFAM" id="SSF47769">
    <property type="entry name" value="SAM/Pointed domain"/>
    <property type="match status" value="3"/>
</dbReference>
<dbReference type="FunFam" id="1.10.150.50:FF:000005">
    <property type="entry name" value="Liprin-beta-1 isoform 1"/>
    <property type="match status" value="1"/>
</dbReference>
<dbReference type="CDD" id="cd09566">
    <property type="entry name" value="SAM_liprin-beta1_2_repeat2"/>
    <property type="match status" value="1"/>
</dbReference>
<keyword evidence="2" id="KW-0597">Phosphoprotein</keyword>
<dbReference type="Pfam" id="PF00536">
    <property type="entry name" value="SAM_1"/>
    <property type="match status" value="2"/>
</dbReference>
<evidence type="ECO:0000256" key="2">
    <source>
        <dbReference type="ARBA" id="ARBA00022553"/>
    </source>
</evidence>
<evidence type="ECO:0000256" key="1">
    <source>
        <dbReference type="ARBA" id="ARBA00007547"/>
    </source>
</evidence>
<feature type="compositionally biased region" description="Basic and acidic residues" evidence="6">
    <location>
        <begin position="363"/>
        <end position="373"/>
    </location>
</feature>
<feature type="region of interest" description="Disordered" evidence="6">
    <location>
        <begin position="363"/>
        <end position="386"/>
    </location>
</feature>
<evidence type="ECO:0000256" key="5">
    <source>
        <dbReference type="SAM" id="Coils"/>
    </source>
</evidence>
<dbReference type="PANTHER" id="PTHR12587:SF18">
    <property type="entry name" value="LIPRIN-BETA-2"/>
    <property type="match status" value="1"/>
</dbReference>
<evidence type="ECO:0000256" key="3">
    <source>
        <dbReference type="ARBA" id="ARBA00022737"/>
    </source>
</evidence>
<dbReference type="CDD" id="cd09569">
    <property type="entry name" value="SAM_liprin-beta1_2_repeat3"/>
    <property type="match status" value="1"/>
</dbReference>
<feature type="domain" description="SAM" evidence="7">
    <location>
        <begin position="876"/>
        <end position="907"/>
    </location>
</feature>
<proteinExistence type="inferred from homology"/>
<keyword evidence="9" id="KW-1185">Reference proteome</keyword>
<feature type="compositionally biased region" description="Low complexity" evidence="6">
    <location>
        <begin position="998"/>
        <end position="1007"/>
    </location>
</feature>
<keyword evidence="3" id="KW-0677">Repeat</keyword>
<dbReference type="Proteomes" id="UP000503349">
    <property type="component" value="Chromosome 4"/>
</dbReference>
<dbReference type="InterPro" id="IPR001660">
    <property type="entry name" value="SAM"/>
</dbReference>
<evidence type="ECO:0000256" key="6">
    <source>
        <dbReference type="SAM" id="MobiDB-lite"/>
    </source>
</evidence>
<dbReference type="GO" id="GO:0001881">
    <property type="term" value="P:receptor recycling"/>
    <property type="evidence" value="ECO:0007669"/>
    <property type="project" value="InterPro"/>
</dbReference>
<dbReference type="Pfam" id="PF15208">
    <property type="entry name" value="Rab15_effector"/>
    <property type="match status" value="1"/>
</dbReference>
<dbReference type="EMBL" id="CM015715">
    <property type="protein sequence ID" value="KAF3689204.1"/>
    <property type="molecule type" value="Genomic_DNA"/>
</dbReference>
<evidence type="ECO:0000256" key="4">
    <source>
        <dbReference type="ARBA" id="ARBA00023054"/>
    </source>
</evidence>
<feature type="region of interest" description="Disordered" evidence="6">
    <location>
        <begin position="674"/>
        <end position="698"/>
    </location>
</feature>
<feature type="coiled-coil region" evidence="5">
    <location>
        <begin position="407"/>
        <end position="441"/>
    </location>
</feature>
<dbReference type="CDD" id="cd09563">
    <property type="entry name" value="SAM_liprin-beta1_2_repeat1"/>
    <property type="match status" value="1"/>
</dbReference>
<organism evidence="8 9">
    <name type="scientific">Channa argus</name>
    <name type="common">Northern snakehead</name>
    <name type="synonym">Ophicephalus argus</name>
    <dbReference type="NCBI Taxonomy" id="215402"/>
    <lineage>
        <taxon>Eukaryota</taxon>
        <taxon>Metazoa</taxon>
        <taxon>Chordata</taxon>
        <taxon>Craniata</taxon>
        <taxon>Vertebrata</taxon>
        <taxon>Euteleostomi</taxon>
        <taxon>Actinopterygii</taxon>
        <taxon>Neopterygii</taxon>
        <taxon>Teleostei</taxon>
        <taxon>Neoteleostei</taxon>
        <taxon>Acanthomorphata</taxon>
        <taxon>Anabantaria</taxon>
        <taxon>Anabantiformes</taxon>
        <taxon>Channoidei</taxon>
        <taxon>Channidae</taxon>
        <taxon>Channa</taxon>
    </lineage>
</organism>
<dbReference type="InterPro" id="IPR029515">
    <property type="entry name" value="Liprin"/>
</dbReference>
<reference evidence="8 9" key="1">
    <citation type="submission" date="2019-02" db="EMBL/GenBank/DDBJ databases">
        <title>Opniocepnalus argus genome.</title>
        <authorList>
            <person name="Zhou C."/>
            <person name="Xiao S."/>
        </authorList>
    </citation>
    <scope>NUCLEOTIDE SEQUENCE [LARGE SCALE GENOMIC DNA]</scope>
    <source>
        <strain evidence="8">OARG1902GOOAL</strain>
        <tissue evidence="8">Muscle</tissue>
    </source>
</reference>
<accession>A0A6G1PGD7</accession>
<dbReference type="GO" id="GO:0005829">
    <property type="term" value="C:cytosol"/>
    <property type="evidence" value="ECO:0007669"/>
    <property type="project" value="UniProtKB-ARBA"/>
</dbReference>
<name>A0A6G1PGD7_CHAAH</name>
<keyword evidence="4 5" id="KW-0175">Coiled coil</keyword>
<dbReference type="FunFam" id="1.10.150.50:FF:000007">
    <property type="entry name" value="Liprin-beta-1 isoform 1"/>
    <property type="match status" value="1"/>
</dbReference>
<dbReference type="Pfam" id="PF26022">
    <property type="entry name" value="CC_Liprin_beta"/>
    <property type="match status" value="1"/>
</dbReference>
<feature type="coiled-coil region" evidence="5">
    <location>
        <begin position="181"/>
        <end position="243"/>
    </location>
</feature>
<feature type="domain" description="SAM" evidence="7">
    <location>
        <begin position="793"/>
        <end position="851"/>
    </location>
</feature>
<sequence length="1313" mass="148190">METEASHMLEAALEQMDDIIAGSKAAAVEFSNSMYDFGSPVSAGPLPVVQLAEDLKLALELQPNQEGKDSLRAQLPTETAQALIDWLQSGTVHYTVELDIALCLVYMSLLIKVVSAHTLTGDAQVIHLAVRRTLEGTEKKRGGNTDRKKRERIGDKGRRWGILAATQSLAVKVNLCSPANNETYQERLLRLEGDKESLVLQVSVLTDQVEAQGEKIRDLESSLEEHRQKLASTEEMLQQELMSRTSLETQKLDLMDEVSCLKLKLVSMEEIHTNTHPQDPLDTNQNKAELSQDMQGNALIEQTRSSISDMHRPMFCTRKHQDEPDQEAENVMECVVNFISELQEQMCRFQEEISSRIQEKRALQEREAREGESRGSQVQAGSQIGLGCPDLSMSGSDVQITNGGQTLHDWQQEVKQLKNKVEELEGEKSQCERKLRATKLSISYSLHVCYQSLMTQLSSLKLTVEHTQLEKQHWEERWRSAQAEISELQQLLASKDAEIECLQTQLLSKGGTASDNPERVVLTVIGFYFGSKFNESEHQKKFECFSSRVDISLLDRRIEELTILLSQYKKMRDVMALTQGSSEEELSGSLKLKAITHKAHCDMLRSESPNMEPSKYKTLPGKLSKKSELRAMQNGDSERDGEYLSPVQLSPVRSHDQDYSLRGPEKLEECILSDQSPLSSGVDSGQHSPVSPENRKAHRGIKKLWGRDLKMPFAKWSTEQVCGWLEDIGLGQYSSHGSHWLASGQTLLSATPQELEKELAIKNPLHRKKLQLAIKTLSSKQPEKSAELDYIWVNRWLDDIGLPQYKDQFNEGRVDGQMLQYLTVNDLLFLKVTSQLHHLSIKCAIHVLHVNNFSPNCLKRRPGNENQFTPNEVVQWSNHRVMEWLRSVDLAEYAPNLRGSGVHGGLVMLEPRFNSDTLAMLLNIPPQKTLLRRHLTTNFNNLVGEQAQQEKRECTEAAGYTPLSITAKVKPKKLGFSNLTQLRRRRSDESTDYVCPIESSSPPSEQSAVNGVQMRPYAGFRGLSPILDRESDHSRDQSVMGQTFDKPTTNPFQNSSLFSSLKLSSSSHPFFDQNMALRPSIFSTLKRPPVAKPSDFIPIFNDCIAAASSRTQEYLLFKDPEDKFYPSPEVLTQVFLMTYMTQSVSLNLTDTFNCITMTPEQRILLGADWVWAVLEKPTKNPRIQIAVQVLHLVKREDADENGAAPDACSESVQMAQKESSNKNMYERLVDFCASIGKDCYALFLFFGRKNDKGNIYGVLSNNIEAANGKCKIDRIFIENFFKGSRYLHTPSGMMQAIVTKKAEDNLTLMIKFS</sequence>
<dbReference type="GO" id="GO:0048786">
    <property type="term" value="C:presynaptic active zone"/>
    <property type="evidence" value="ECO:0007669"/>
    <property type="project" value="TreeGrafter"/>
</dbReference>
<dbReference type="InterPro" id="IPR037618">
    <property type="entry name" value="LIPB1/2_SAM_2nd"/>
</dbReference>
<dbReference type="Pfam" id="PF07647">
    <property type="entry name" value="SAM_2"/>
    <property type="match status" value="1"/>
</dbReference>
<dbReference type="InterPro" id="IPR037619">
    <property type="entry name" value="LIPB1/2_SAM_3rd"/>
</dbReference>
<dbReference type="InterPro" id="IPR027985">
    <property type="entry name" value="Rab15_effector"/>
</dbReference>
<comment type="similarity">
    <text evidence="1">Belongs to the liprin family. Liprin-beta subfamily.</text>
</comment>
<dbReference type="PROSITE" id="PS50105">
    <property type="entry name" value="SAM_DOMAIN"/>
    <property type="match status" value="3"/>
</dbReference>
<keyword evidence="8" id="KW-0675">Receptor</keyword>
<protein>
    <submittedName>
        <fullName evidence="8">Protein tyrosine phosphatase receptor type f polypeptide-interacting protein-binding protein 2</fullName>
    </submittedName>
</protein>
<evidence type="ECO:0000259" key="7">
    <source>
        <dbReference type="PROSITE" id="PS50105"/>
    </source>
</evidence>
<dbReference type="Gene3D" id="1.10.150.50">
    <property type="entry name" value="Transcription Factor, Ets-1"/>
    <property type="match status" value="3"/>
</dbReference>
<dbReference type="InterPro" id="IPR013761">
    <property type="entry name" value="SAM/pointed_sf"/>
</dbReference>
<dbReference type="SMART" id="SM00454">
    <property type="entry name" value="SAM"/>
    <property type="match status" value="3"/>
</dbReference>
<gene>
    <name evidence="8" type="ORF">EXN66_Car004876</name>
</gene>
<dbReference type="InterPro" id="IPR037617">
    <property type="entry name" value="LIPB1/2_SAM_1"/>
</dbReference>